<dbReference type="EC" id="1.14.99.44" evidence="2"/>
<dbReference type="EMBL" id="UHDZ01000001">
    <property type="protein sequence ID" value="SUM68215.1"/>
    <property type="molecule type" value="Genomic_DNA"/>
</dbReference>
<gene>
    <name evidence="2" type="primary">crtP_1</name>
    <name evidence="2" type="ORF">NCTC11807_00464</name>
</gene>
<organism evidence="2 3">
    <name type="scientific">Staphylococcus saccharolyticus</name>
    <dbReference type="NCBI Taxonomy" id="33028"/>
    <lineage>
        <taxon>Bacteria</taxon>
        <taxon>Bacillati</taxon>
        <taxon>Bacillota</taxon>
        <taxon>Bacilli</taxon>
        <taxon>Bacillales</taxon>
        <taxon>Staphylococcaceae</taxon>
        <taxon>Staphylococcus</taxon>
    </lineage>
</organism>
<dbReference type="SUPFAM" id="SSF51905">
    <property type="entry name" value="FAD/NAD(P)-binding domain"/>
    <property type="match status" value="1"/>
</dbReference>
<accession>A0A380H1I5</accession>
<dbReference type="Pfam" id="PF13450">
    <property type="entry name" value="NAD_binding_8"/>
    <property type="match status" value="1"/>
</dbReference>
<evidence type="ECO:0000313" key="3">
    <source>
        <dbReference type="Proteomes" id="UP000255425"/>
    </source>
</evidence>
<evidence type="ECO:0000313" key="2">
    <source>
        <dbReference type="EMBL" id="SUM68215.1"/>
    </source>
</evidence>
<protein>
    <submittedName>
        <fullName evidence="2">Phytoene desaturase</fullName>
        <ecNumber evidence="2">1.14.99.44</ecNumber>
    </submittedName>
</protein>
<proteinExistence type="predicted"/>
<evidence type="ECO:0000256" key="1">
    <source>
        <dbReference type="ARBA" id="ARBA00023002"/>
    </source>
</evidence>
<dbReference type="GO" id="GO:0016491">
    <property type="term" value="F:oxidoreductase activity"/>
    <property type="evidence" value="ECO:0007669"/>
    <property type="project" value="UniProtKB-KW"/>
</dbReference>
<dbReference type="Gene3D" id="3.50.50.60">
    <property type="entry name" value="FAD/NAD(P)-binding domain"/>
    <property type="match status" value="1"/>
</dbReference>
<keyword evidence="3" id="KW-1185">Reference proteome</keyword>
<dbReference type="PANTHER" id="PTHR43734:SF7">
    <property type="entry name" value="4,4'-DIAPONEUROSPORENE OXYGENASE"/>
    <property type="match status" value="1"/>
</dbReference>
<reference evidence="2 3" key="1">
    <citation type="submission" date="2018-06" db="EMBL/GenBank/DDBJ databases">
        <authorList>
            <consortium name="Pathogen Informatics"/>
            <person name="Doyle S."/>
        </authorList>
    </citation>
    <scope>NUCLEOTIDE SEQUENCE [LARGE SCALE GENOMIC DNA]</scope>
    <source>
        <strain evidence="2 3">NCTC11807</strain>
    </source>
</reference>
<keyword evidence="1 2" id="KW-0560">Oxidoreductase</keyword>
<dbReference type="Proteomes" id="UP000255425">
    <property type="component" value="Unassembled WGS sequence"/>
</dbReference>
<dbReference type="InterPro" id="IPR036188">
    <property type="entry name" value="FAD/NAD-bd_sf"/>
</dbReference>
<dbReference type="AlphaFoldDB" id="A0A380H1I5"/>
<dbReference type="PANTHER" id="PTHR43734">
    <property type="entry name" value="PHYTOENE DESATURASE"/>
    <property type="match status" value="1"/>
</dbReference>
<sequence length="212" mass="24852">MMTQSVIVIGGGLGGISAAIRLAQEGFCVKLYEQNNHLGGKVNRLESKDLSFDLGPSILTMPYIFERLFKYSNKKMSDYIQIERLSLQWRNFFPNGDTIDLYKNSEETLLNNNQLTEQDKEELDQFYNYAERIHRFTFNKGLDYLREILKYHGPFSALRGFYYFSTMQQAINRYVSNPLLREMLGYFIKYVGDSLLFFQCSFICNKNRDYGT</sequence>
<name>A0A380H1I5_9STAP</name>